<proteinExistence type="predicted"/>
<accession>A0A6N2N954</accession>
<organism evidence="1">
    <name type="scientific">Salix viminalis</name>
    <name type="common">Common osier</name>
    <name type="synonym">Basket willow</name>
    <dbReference type="NCBI Taxonomy" id="40686"/>
    <lineage>
        <taxon>Eukaryota</taxon>
        <taxon>Viridiplantae</taxon>
        <taxon>Streptophyta</taxon>
        <taxon>Embryophyta</taxon>
        <taxon>Tracheophyta</taxon>
        <taxon>Spermatophyta</taxon>
        <taxon>Magnoliopsida</taxon>
        <taxon>eudicotyledons</taxon>
        <taxon>Gunneridae</taxon>
        <taxon>Pentapetalae</taxon>
        <taxon>rosids</taxon>
        <taxon>fabids</taxon>
        <taxon>Malpighiales</taxon>
        <taxon>Salicaceae</taxon>
        <taxon>Saliceae</taxon>
        <taxon>Salix</taxon>
    </lineage>
</organism>
<gene>
    <name evidence="1" type="ORF">SVIM_LOCUS473185</name>
</gene>
<protein>
    <submittedName>
        <fullName evidence="1">Uncharacterized protein</fullName>
    </submittedName>
</protein>
<name>A0A6N2N954_SALVM</name>
<evidence type="ECO:0000313" key="1">
    <source>
        <dbReference type="EMBL" id="VFU62546.1"/>
    </source>
</evidence>
<reference evidence="1" key="1">
    <citation type="submission" date="2019-03" db="EMBL/GenBank/DDBJ databases">
        <authorList>
            <person name="Mank J."/>
            <person name="Almeida P."/>
        </authorList>
    </citation>
    <scope>NUCLEOTIDE SEQUENCE</scope>
    <source>
        <strain evidence="1">78183</strain>
    </source>
</reference>
<dbReference type="AlphaFoldDB" id="A0A6N2N954"/>
<sequence>MSFVLFSSLYFGSLCFPGRVLLLNFEYGSRDDSLSPISPKPERVLHFRWRIQDHLSRNQCRFIECLSNE</sequence>
<dbReference type="EMBL" id="CAADRP010002152">
    <property type="protein sequence ID" value="VFU62546.1"/>
    <property type="molecule type" value="Genomic_DNA"/>
</dbReference>